<name>X5F2T1_BABBO</name>
<sequence length="261" mass="29223">MVSFNIITVAFCSILFNSALVFSQENTVSPKQENVKHLLFDDMKLFYDVMRNFGEGKVKSILEKNFEAVEMESTSAAETQKNLKTLMELIKTNAPFKTSDFDTLNLDYLSGQSNEELFKLLIDAINGMKENVVKVNEYLTEEGDHSLTGDELLKFIYKELVYDDVKEFDKEKLQKLYKTFSEDSTALATLQSTFSTFDQKKAAKGGYKFIEPVQTPEKVEPQPSATGNLNGQQGSPNPAGSSFTFGGLTVATLCYFVLSAF</sequence>
<feature type="region of interest" description="Disordered" evidence="1">
    <location>
        <begin position="214"/>
        <end position="238"/>
    </location>
</feature>
<evidence type="ECO:0000256" key="1">
    <source>
        <dbReference type="SAM" id="MobiDB-lite"/>
    </source>
</evidence>
<reference evidence="3" key="1">
    <citation type="submission" date="2014-01" db="EMBL/GenBank/DDBJ databases">
        <title>Babesia bovis Israeli vaccine strain merozoite surface antigen 2 locus.</title>
        <authorList>
            <person name="Molad T."/>
            <person name="Fleiderovich L."/>
        </authorList>
    </citation>
    <scope>NUCLEOTIDE SEQUENCE</scope>
    <source>
        <strain evidence="3">Vaccine</strain>
    </source>
</reference>
<gene>
    <name evidence="3" type="primary">msa-2c</name>
</gene>
<keyword evidence="2" id="KW-0732">Signal</keyword>
<keyword evidence="3" id="KW-0477">Merozoite</keyword>
<feature type="compositionally biased region" description="Polar residues" evidence="1">
    <location>
        <begin position="223"/>
        <end position="238"/>
    </location>
</feature>
<accession>X5F2T1</accession>
<proteinExistence type="predicted"/>
<feature type="chain" id="PRO_5004955957" evidence="2">
    <location>
        <begin position="24"/>
        <end position="261"/>
    </location>
</feature>
<evidence type="ECO:0000313" key="3">
    <source>
        <dbReference type="EMBL" id="AHW82943.1"/>
    </source>
</evidence>
<dbReference type="EMBL" id="KJ144250">
    <property type="protein sequence ID" value="AHW82943.1"/>
    <property type="molecule type" value="Genomic_DNA"/>
</dbReference>
<dbReference type="AlphaFoldDB" id="X5F2T1"/>
<feature type="signal peptide" evidence="2">
    <location>
        <begin position="1"/>
        <end position="23"/>
    </location>
</feature>
<organism evidence="3">
    <name type="scientific">Babesia bovis</name>
    <dbReference type="NCBI Taxonomy" id="5865"/>
    <lineage>
        <taxon>Eukaryota</taxon>
        <taxon>Sar</taxon>
        <taxon>Alveolata</taxon>
        <taxon>Apicomplexa</taxon>
        <taxon>Aconoidasida</taxon>
        <taxon>Piroplasmida</taxon>
        <taxon>Babesiidae</taxon>
        <taxon>Babesia</taxon>
    </lineage>
</organism>
<protein>
    <submittedName>
        <fullName evidence="3">Merozoite surface antigen-2c</fullName>
    </submittedName>
</protein>
<evidence type="ECO:0000256" key="2">
    <source>
        <dbReference type="SAM" id="SignalP"/>
    </source>
</evidence>